<evidence type="ECO:0000259" key="4">
    <source>
        <dbReference type="Pfam" id="PF00535"/>
    </source>
</evidence>
<keyword evidence="3" id="KW-0812">Transmembrane</keyword>
<feature type="transmembrane region" description="Helical" evidence="3">
    <location>
        <begin position="341"/>
        <end position="364"/>
    </location>
</feature>
<dbReference type="AlphaFoldDB" id="A0A382HZ80"/>
<dbReference type="EMBL" id="UINC01064183">
    <property type="protein sequence ID" value="SVB92608.1"/>
    <property type="molecule type" value="Genomic_DNA"/>
</dbReference>
<dbReference type="InterPro" id="IPR001173">
    <property type="entry name" value="Glyco_trans_2-like"/>
</dbReference>
<reference evidence="5" key="1">
    <citation type="submission" date="2018-05" db="EMBL/GenBank/DDBJ databases">
        <authorList>
            <person name="Lanie J.A."/>
            <person name="Ng W.-L."/>
            <person name="Kazmierczak K.M."/>
            <person name="Andrzejewski T.M."/>
            <person name="Davidsen T.M."/>
            <person name="Wayne K.J."/>
            <person name="Tettelin H."/>
            <person name="Glass J.I."/>
            <person name="Rusch D."/>
            <person name="Podicherti R."/>
            <person name="Tsui H.-C.T."/>
            <person name="Winkler M.E."/>
        </authorList>
    </citation>
    <scope>NUCLEOTIDE SEQUENCE</scope>
</reference>
<feature type="transmembrane region" description="Helical" evidence="3">
    <location>
        <begin position="6"/>
        <end position="28"/>
    </location>
</feature>
<dbReference type="Pfam" id="PF00535">
    <property type="entry name" value="Glycos_transf_2"/>
    <property type="match status" value="1"/>
</dbReference>
<protein>
    <recommendedName>
        <fullName evidence="4">Glycosyltransferase 2-like domain-containing protein</fullName>
    </recommendedName>
</protein>
<keyword evidence="3" id="KW-1133">Transmembrane helix</keyword>
<dbReference type="PANTHER" id="PTHR43630:SF1">
    <property type="entry name" value="POLY-BETA-1,6-N-ACETYL-D-GLUCOSAMINE SYNTHASE"/>
    <property type="match status" value="1"/>
</dbReference>
<evidence type="ECO:0000256" key="3">
    <source>
        <dbReference type="SAM" id="Phobius"/>
    </source>
</evidence>
<gene>
    <name evidence="5" type="ORF">METZ01_LOCUS245462</name>
</gene>
<dbReference type="PANTHER" id="PTHR43630">
    <property type="entry name" value="POLY-BETA-1,6-N-ACETYL-D-GLUCOSAMINE SYNTHASE"/>
    <property type="match status" value="1"/>
</dbReference>
<feature type="domain" description="Glycosyltransferase 2-like" evidence="4">
    <location>
        <begin position="45"/>
        <end position="177"/>
    </location>
</feature>
<proteinExistence type="predicted"/>
<accession>A0A382HZ80</accession>
<sequence length="367" mass="41989">MTVIFIILALFYFINGLIYLFAIIHLIFKKNKTSHSQNSFFPFVSVIIPSRNEFKNIDRCIECLTAQEYPEDQYEIIPVNDGSEDGTQERIDSIAENNKKVRPVHISSHQRDNKGKIHAINEGIQHARGEIIITTDADIWMETNWISQMTKAFDKETGLVIGMTLDKFSNYPVHAFQALDGASIRVIAAALAEINKPITCQGSNLAFRKEAYIQVRERVLSLATSCGNREWLMQEIDIATDWKIKTQLHPESIAYTRPPDTWRALINQRSRWASTGKNYSKLSVRLYLTIIYFSLLAFIVGPFYLTIQMSGIIWGMKLLIDSAVALAVIKTIHQPRLLYAFPLVFFLQPIMVVITAFLGTFGLYRWK</sequence>
<organism evidence="5">
    <name type="scientific">marine metagenome</name>
    <dbReference type="NCBI Taxonomy" id="408172"/>
    <lineage>
        <taxon>unclassified sequences</taxon>
        <taxon>metagenomes</taxon>
        <taxon>ecological metagenomes</taxon>
    </lineage>
</organism>
<evidence type="ECO:0000256" key="1">
    <source>
        <dbReference type="ARBA" id="ARBA00022676"/>
    </source>
</evidence>
<dbReference type="InterPro" id="IPR029044">
    <property type="entry name" value="Nucleotide-diphossugar_trans"/>
</dbReference>
<evidence type="ECO:0000313" key="5">
    <source>
        <dbReference type="EMBL" id="SVB92608.1"/>
    </source>
</evidence>
<dbReference type="Gene3D" id="3.90.550.10">
    <property type="entry name" value="Spore Coat Polysaccharide Biosynthesis Protein SpsA, Chain A"/>
    <property type="match status" value="1"/>
</dbReference>
<keyword evidence="3" id="KW-0472">Membrane</keyword>
<evidence type="ECO:0000256" key="2">
    <source>
        <dbReference type="ARBA" id="ARBA00022679"/>
    </source>
</evidence>
<keyword evidence="2" id="KW-0808">Transferase</keyword>
<name>A0A382HZ80_9ZZZZ</name>
<feature type="transmembrane region" description="Helical" evidence="3">
    <location>
        <begin position="286"/>
        <end position="305"/>
    </location>
</feature>
<dbReference type="GO" id="GO:0016757">
    <property type="term" value="F:glycosyltransferase activity"/>
    <property type="evidence" value="ECO:0007669"/>
    <property type="project" value="UniProtKB-KW"/>
</dbReference>
<keyword evidence="1" id="KW-0328">Glycosyltransferase</keyword>
<dbReference type="SUPFAM" id="SSF53448">
    <property type="entry name" value="Nucleotide-diphospho-sugar transferases"/>
    <property type="match status" value="1"/>
</dbReference>